<dbReference type="InterPro" id="IPR007348">
    <property type="entry name" value="CopC_dom"/>
</dbReference>
<dbReference type="STRING" id="285351.SAMN04488035_0148"/>
<keyword evidence="6" id="KW-0812">Transmembrane</keyword>
<evidence type="ECO:0000256" key="5">
    <source>
        <dbReference type="SAM" id="MobiDB-lite"/>
    </source>
</evidence>
<feature type="chain" id="PRO_5011520951" description="CopC domain-containing protein" evidence="7">
    <location>
        <begin position="30"/>
        <end position="231"/>
    </location>
</feature>
<keyword evidence="10" id="KW-1185">Reference proteome</keyword>
<keyword evidence="2" id="KW-0479">Metal-binding</keyword>
<protein>
    <recommendedName>
        <fullName evidence="8">CopC domain-containing protein</fullName>
    </recommendedName>
</protein>
<feature type="region of interest" description="Disordered" evidence="5">
    <location>
        <begin position="128"/>
        <end position="170"/>
    </location>
</feature>
<evidence type="ECO:0000256" key="2">
    <source>
        <dbReference type="ARBA" id="ARBA00022723"/>
    </source>
</evidence>
<keyword evidence="3 7" id="KW-0732">Signal</keyword>
<gene>
    <name evidence="9" type="ORF">SAMN04488035_0148</name>
</gene>
<evidence type="ECO:0000256" key="6">
    <source>
        <dbReference type="SAM" id="Phobius"/>
    </source>
</evidence>
<reference evidence="10" key="1">
    <citation type="submission" date="2016-10" db="EMBL/GenBank/DDBJ databases">
        <authorList>
            <person name="Varghese N."/>
            <person name="Submissions S."/>
        </authorList>
    </citation>
    <scope>NUCLEOTIDE SEQUENCE [LARGE SCALE GENOMIC DNA]</scope>
    <source>
        <strain evidence="10">DSM 19083</strain>
    </source>
</reference>
<evidence type="ECO:0000259" key="8">
    <source>
        <dbReference type="Pfam" id="PF04234"/>
    </source>
</evidence>
<evidence type="ECO:0000313" key="10">
    <source>
        <dbReference type="Proteomes" id="UP000198520"/>
    </source>
</evidence>
<feature type="transmembrane region" description="Helical" evidence="6">
    <location>
        <begin position="174"/>
        <end position="194"/>
    </location>
</feature>
<feature type="region of interest" description="Disordered" evidence="5">
    <location>
        <begin position="202"/>
        <end position="231"/>
    </location>
</feature>
<evidence type="ECO:0000256" key="7">
    <source>
        <dbReference type="SAM" id="SignalP"/>
    </source>
</evidence>
<dbReference type="PANTHER" id="PTHR34820">
    <property type="entry name" value="INNER MEMBRANE PROTEIN YEBZ"/>
    <property type="match status" value="1"/>
</dbReference>
<keyword evidence="6" id="KW-0472">Membrane</keyword>
<dbReference type="EMBL" id="FONZ01000001">
    <property type="protein sequence ID" value="SFE68334.1"/>
    <property type="molecule type" value="Genomic_DNA"/>
</dbReference>
<dbReference type="Gene3D" id="2.60.40.1220">
    <property type="match status" value="1"/>
</dbReference>
<dbReference type="InterPro" id="IPR014755">
    <property type="entry name" value="Cu-Rt/internalin_Ig-like"/>
</dbReference>
<feature type="compositionally biased region" description="Low complexity" evidence="5">
    <location>
        <begin position="128"/>
        <end position="164"/>
    </location>
</feature>
<dbReference type="AlphaFoldDB" id="A0A1I2CJ97"/>
<organism evidence="9 10">
    <name type="scientific">Flavimobilis marinus</name>
    <dbReference type="NCBI Taxonomy" id="285351"/>
    <lineage>
        <taxon>Bacteria</taxon>
        <taxon>Bacillati</taxon>
        <taxon>Actinomycetota</taxon>
        <taxon>Actinomycetes</taxon>
        <taxon>Micrococcales</taxon>
        <taxon>Jonesiaceae</taxon>
        <taxon>Flavimobilis</taxon>
    </lineage>
</organism>
<evidence type="ECO:0000256" key="4">
    <source>
        <dbReference type="ARBA" id="ARBA00023008"/>
    </source>
</evidence>
<keyword evidence="4" id="KW-0186">Copper</keyword>
<dbReference type="Proteomes" id="UP000198520">
    <property type="component" value="Unassembled WGS sequence"/>
</dbReference>
<dbReference type="PANTHER" id="PTHR34820:SF4">
    <property type="entry name" value="INNER MEMBRANE PROTEIN YEBZ"/>
    <property type="match status" value="1"/>
</dbReference>
<dbReference type="GO" id="GO:0042597">
    <property type="term" value="C:periplasmic space"/>
    <property type="evidence" value="ECO:0007669"/>
    <property type="project" value="InterPro"/>
</dbReference>
<name>A0A1I2CJ97_9MICO</name>
<feature type="compositionally biased region" description="Basic and acidic residues" evidence="5">
    <location>
        <begin position="202"/>
        <end position="211"/>
    </location>
</feature>
<proteinExistence type="predicted"/>
<evidence type="ECO:0000313" key="9">
    <source>
        <dbReference type="EMBL" id="SFE68334.1"/>
    </source>
</evidence>
<dbReference type="GO" id="GO:0005886">
    <property type="term" value="C:plasma membrane"/>
    <property type="evidence" value="ECO:0007669"/>
    <property type="project" value="TreeGrafter"/>
</dbReference>
<dbReference type="GO" id="GO:0006825">
    <property type="term" value="P:copper ion transport"/>
    <property type="evidence" value="ECO:0007669"/>
    <property type="project" value="InterPro"/>
</dbReference>
<evidence type="ECO:0000256" key="1">
    <source>
        <dbReference type="ARBA" id="ARBA00004196"/>
    </source>
</evidence>
<sequence>MFRQSLLRVVASLAVTALALVALATPASAHNALRTTDPADGSTVATVPESVTLTFDGEVLALGSVVEVANPAGDVVSAGEPAVDDNTVTQALAGDLTAGDYTVTWRVTSGDGHPIDGTFAFTAEEGIAAPSPTTEETPTETTPEATTEPAADPSDTTAETAAPADPDEPRAPQAVLATLGILVALGALLALMIGKQRQFAARTREVRHSEDVAATPDDQAGPAAPDEDTRA</sequence>
<feature type="domain" description="CopC" evidence="8">
    <location>
        <begin position="30"/>
        <end position="122"/>
    </location>
</feature>
<dbReference type="GO" id="GO:0005507">
    <property type="term" value="F:copper ion binding"/>
    <property type="evidence" value="ECO:0007669"/>
    <property type="project" value="InterPro"/>
</dbReference>
<dbReference type="GO" id="GO:0030313">
    <property type="term" value="C:cell envelope"/>
    <property type="evidence" value="ECO:0007669"/>
    <property type="project" value="UniProtKB-SubCell"/>
</dbReference>
<accession>A0A1I2CJ97</accession>
<comment type="subcellular location">
    <subcellularLocation>
        <location evidence="1">Cell envelope</location>
    </subcellularLocation>
</comment>
<dbReference type="SUPFAM" id="SSF81296">
    <property type="entry name" value="E set domains"/>
    <property type="match status" value="1"/>
</dbReference>
<dbReference type="InterPro" id="IPR032694">
    <property type="entry name" value="CopC/D"/>
</dbReference>
<keyword evidence="6" id="KW-1133">Transmembrane helix</keyword>
<evidence type="ECO:0000256" key="3">
    <source>
        <dbReference type="ARBA" id="ARBA00022729"/>
    </source>
</evidence>
<dbReference type="Pfam" id="PF04234">
    <property type="entry name" value="CopC"/>
    <property type="match status" value="1"/>
</dbReference>
<dbReference type="OrthoDB" id="5242236at2"/>
<dbReference type="GO" id="GO:0046688">
    <property type="term" value="P:response to copper ion"/>
    <property type="evidence" value="ECO:0007669"/>
    <property type="project" value="InterPro"/>
</dbReference>
<feature type="signal peptide" evidence="7">
    <location>
        <begin position="1"/>
        <end position="29"/>
    </location>
</feature>
<dbReference type="RefSeq" id="WP_093374204.1">
    <property type="nucleotide sequence ID" value="NZ_BNAN01000001.1"/>
</dbReference>
<dbReference type="InterPro" id="IPR014756">
    <property type="entry name" value="Ig_E-set"/>
</dbReference>